<dbReference type="RefSeq" id="WP_088221157.1">
    <property type="nucleotide sequence ID" value="NZ_AP024590.1"/>
</dbReference>
<dbReference type="EMBL" id="AP024590">
    <property type="protein sequence ID" value="BCU53527.1"/>
    <property type="molecule type" value="Genomic_DNA"/>
</dbReference>
<protein>
    <recommendedName>
        <fullName evidence="3">ROK family protein</fullName>
    </recommendedName>
</protein>
<dbReference type="PANTHER" id="PTHR18964:SF165">
    <property type="entry name" value="BETA-GLUCOSIDE KINASE"/>
    <property type="match status" value="1"/>
</dbReference>
<evidence type="ECO:0000313" key="2">
    <source>
        <dbReference type="Proteomes" id="UP000682928"/>
    </source>
</evidence>
<sequence length="293" mass="32332">MQYFIGFDVGGTHIKHGVIDENGEELTSDEYDTPEDVETFKQKWQAVVEGYQKEHDIAAIGTSFPGYINIRTGVALKAGALDFMDGINLRELFAELSDLPVIVENDANCAALGERWLGAAKEYDNVVCITVGTGIGGGIIFDGELYRGSHFRAGEFGVMPVGNEGECMHEVASARGLMEACRRALALSAEEMPHGKEIFERMDSDVHLREAVNQWAHFLSRGIYSVISMYDPQVVLIGGGLSEQEKVYQLLDRHLETFEMWEFLKAPILPCKLGNQAGRLGAVWLAKQQVKAG</sequence>
<name>A0AA86IRN4_9ENTR</name>
<dbReference type="AlphaFoldDB" id="A0AA86IRN4"/>
<proteinExistence type="predicted"/>
<evidence type="ECO:0000313" key="1">
    <source>
        <dbReference type="EMBL" id="BCU53527.1"/>
    </source>
</evidence>
<dbReference type="Pfam" id="PF00480">
    <property type="entry name" value="ROK"/>
    <property type="match status" value="1"/>
</dbReference>
<dbReference type="Proteomes" id="UP000682928">
    <property type="component" value="Chromosome"/>
</dbReference>
<dbReference type="Gene3D" id="3.30.420.40">
    <property type="match status" value="2"/>
</dbReference>
<organism evidence="1 2">
    <name type="scientific">Enterobacter kobei</name>
    <dbReference type="NCBI Taxonomy" id="208224"/>
    <lineage>
        <taxon>Bacteria</taxon>
        <taxon>Pseudomonadati</taxon>
        <taxon>Pseudomonadota</taxon>
        <taxon>Gammaproteobacteria</taxon>
        <taxon>Enterobacterales</taxon>
        <taxon>Enterobacteriaceae</taxon>
        <taxon>Enterobacter</taxon>
        <taxon>Enterobacter cloacae complex</taxon>
    </lineage>
</organism>
<reference evidence="1" key="1">
    <citation type="submission" date="2021-04" db="EMBL/GenBank/DDBJ databases">
        <title>Difference and commonality of drug resistance evolution in various bacteria. and drug sensitivity profiles.</title>
        <authorList>
            <person name="Maeda T."/>
            <person name="Shibai A."/>
            <person name="Kawada K."/>
            <person name="Kotani H."/>
            <person name="Tarusawa Y."/>
            <person name="Tanabe K."/>
            <person name="Furusawa C."/>
        </authorList>
    </citation>
    <scope>NUCLEOTIDE SEQUENCE</scope>
    <source>
        <strain evidence="1">JCM 8580</strain>
    </source>
</reference>
<dbReference type="InterPro" id="IPR043129">
    <property type="entry name" value="ATPase_NBD"/>
</dbReference>
<accession>A0AA86IRN4</accession>
<dbReference type="InterPro" id="IPR000600">
    <property type="entry name" value="ROK"/>
</dbReference>
<dbReference type="SUPFAM" id="SSF53067">
    <property type="entry name" value="Actin-like ATPase domain"/>
    <property type="match status" value="1"/>
</dbReference>
<evidence type="ECO:0008006" key="3">
    <source>
        <dbReference type="Google" id="ProtNLM"/>
    </source>
</evidence>
<dbReference type="PANTHER" id="PTHR18964">
    <property type="entry name" value="ROK (REPRESSOR, ORF, KINASE) FAMILY"/>
    <property type="match status" value="1"/>
</dbReference>
<gene>
    <name evidence="1" type="ORF">ENKO_01210</name>
</gene>